<reference evidence="2 3" key="1">
    <citation type="submission" date="2016-01" db="EMBL/GenBank/DDBJ databases">
        <title>Genome sequencing of Roseivirga echinicomitans KMM 6058.</title>
        <authorList>
            <person name="Selvaratnam C."/>
            <person name="Thevarajoo S."/>
            <person name="Goh K.M."/>
            <person name="Ee R."/>
            <person name="Chan K.-G."/>
            <person name="Chong C.S."/>
        </authorList>
    </citation>
    <scope>NUCLEOTIDE SEQUENCE [LARGE SCALE GENOMIC DNA]</scope>
    <source>
        <strain evidence="2 3">KMM 6058</strain>
    </source>
</reference>
<keyword evidence="1" id="KW-0472">Membrane</keyword>
<organism evidence="2 3">
    <name type="scientific">Roseivirga echinicomitans</name>
    <dbReference type="NCBI Taxonomy" id="296218"/>
    <lineage>
        <taxon>Bacteria</taxon>
        <taxon>Pseudomonadati</taxon>
        <taxon>Bacteroidota</taxon>
        <taxon>Cytophagia</taxon>
        <taxon>Cytophagales</taxon>
        <taxon>Roseivirgaceae</taxon>
        <taxon>Roseivirga</taxon>
    </lineage>
</organism>
<keyword evidence="1" id="KW-1133">Transmembrane helix</keyword>
<gene>
    <name evidence="2" type="ORF">AWN68_16020</name>
</gene>
<feature type="transmembrane region" description="Helical" evidence="1">
    <location>
        <begin position="66"/>
        <end position="85"/>
    </location>
</feature>
<dbReference type="Proteomes" id="UP000075615">
    <property type="component" value="Unassembled WGS sequence"/>
</dbReference>
<name>A0A150XUP6_9BACT</name>
<feature type="transmembrane region" description="Helical" evidence="1">
    <location>
        <begin position="43"/>
        <end position="60"/>
    </location>
</feature>
<accession>A0A150XUP6</accession>
<feature type="transmembrane region" description="Helical" evidence="1">
    <location>
        <begin position="106"/>
        <end position="128"/>
    </location>
</feature>
<evidence type="ECO:0000256" key="1">
    <source>
        <dbReference type="SAM" id="Phobius"/>
    </source>
</evidence>
<comment type="caution">
    <text evidence="2">The sequence shown here is derived from an EMBL/GenBank/DDBJ whole genome shotgun (WGS) entry which is preliminary data.</text>
</comment>
<dbReference type="AlphaFoldDB" id="A0A150XUP6"/>
<keyword evidence="1" id="KW-0812">Transmembrane</keyword>
<keyword evidence="3" id="KW-1185">Reference proteome</keyword>
<dbReference type="EMBL" id="LRDB01000004">
    <property type="protein sequence ID" value="KYG82342.1"/>
    <property type="molecule type" value="Genomic_DNA"/>
</dbReference>
<sequence>MKTLWIFTKDLFTASHVLLRIFQKRLDRFSPWPFAYERYFRSFETCILFTLINLLVFIFFAPEENIWIYSCLYLSFSILSFYFFGTKKSALIIIKHGKDREEKASYKIAKGISITYFLGVIILVWMLIFRLV</sequence>
<evidence type="ECO:0000313" key="3">
    <source>
        <dbReference type="Proteomes" id="UP000075615"/>
    </source>
</evidence>
<dbReference type="STRING" id="296218.AWN68_16020"/>
<protein>
    <submittedName>
        <fullName evidence="2">Uncharacterized protein</fullName>
    </submittedName>
</protein>
<evidence type="ECO:0000313" key="2">
    <source>
        <dbReference type="EMBL" id="KYG82342.1"/>
    </source>
</evidence>
<proteinExistence type="predicted"/>